<reference evidence="4" key="1">
    <citation type="submission" date="2011-04" db="EMBL/GenBank/DDBJ databases">
        <title>Evolution of plant cell wall degrading machinery underlies the functional diversity of forest fungi.</title>
        <authorList>
            <consortium name="US DOE Joint Genome Institute (JGI-PGF)"/>
            <person name="Eastwood D.C."/>
            <person name="Floudas D."/>
            <person name="Binder M."/>
            <person name="Majcherczyk A."/>
            <person name="Schneider P."/>
            <person name="Aerts A."/>
            <person name="Asiegbu F.O."/>
            <person name="Baker S.E."/>
            <person name="Barry K."/>
            <person name="Bendiksby M."/>
            <person name="Blumentritt M."/>
            <person name="Coutinho P.M."/>
            <person name="Cullen D."/>
            <person name="Cullen D."/>
            <person name="Gathman A."/>
            <person name="Goodell B."/>
            <person name="Henrissat B."/>
            <person name="Ihrmark K."/>
            <person name="Kauserud H."/>
            <person name="Kohler A."/>
            <person name="LaButti K."/>
            <person name="Lapidus A."/>
            <person name="Lavin J.L."/>
            <person name="Lee Y.-H."/>
            <person name="Lindquist E."/>
            <person name="Lilly W."/>
            <person name="Lucas S."/>
            <person name="Morin E."/>
            <person name="Murat C."/>
            <person name="Oguiza J.A."/>
            <person name="Park J."/>
            <person name="Pisabarro A.G."/>
            <person name="Riley R."/>
            <person name="Rosling A."/>
            <person name="Salamov A."/>
            <person name="Schmidt O."/>
            <person name="Schmutz J."/>
            <person name="Skrede I."/>
            <person name="Stenlid J."/>
            <person name="Wiebenga A."/>
            <person name="Xie X."/>
            <person name="Kues U."/>
            <person name="Hibbett D.S."/>
            <person name="Hoffmeister D."/>
            <person name="Hogberg N."/>
            <person name="Martin F."/>
            <person name="Grigoriev I.V."/>
            <person name="Watkinson S.C."/>
        </authorList>
    </citation>
    <scope>NUCLEOTIDE SEQUENCE</scope>
    <source>
        <strain evidence="4">S7.9</strain>
    </source>
</reference>
<proteinExistence type="predicted"/>
<feature type="domain" description="BRCT" evidence="3">
    <location>
        <begin position="565"/>
        <end position="630"/>
    </location>
</feature>
<feature type="compositionally biased region" description="Pro residues" evidence="2">
    <location>
        <begin position="721"/>
        <end position="732"/>
    </location>
</feature>
<dbReference type="PROSITE" id="PS50172">
    <property type="entry name" value="BRCT"/>
    <property type="match status" value="3"/>
</dbReference>
<dbReference type="GO" id="GO:0007095">
    <property type="term" value="P:mitotic G2 DNA damage checkpoint signaling"/>
    <property type="evidence" value="ECO:0007669"/>
    <property type="project" value="TreeGrafter"/>
</dbReference>
<dbReference type="AlphaFoldDB" id="F8NVZ3"/>
<dbReference type="PANTHER" id="PTHR13561">
    <property type="entry name" value="DNA REPLICATION REGULATOR DPB11-RELATED"/>
    <property type="match status" value="1"/>
</dbReference>
<protein>
    <recommendedName>
        <fullName evidence="3">BRCT domain-containing protein</fullName>
    </recommendedName>
</protein>
<dbReference type="OrthoDB" id="251770at2759"/>
<feature type="region of interest" description="Disordered" evidence="2">
    <location>
        <begin position="844"/>
        <end position="865"/>
    </location>
</feature>
<name>F8NVZ3_SERL9</name>
<evidence type="ECO:0000259" key="3">
    <source>
        <dbReference type="PROSITE" id="PS50172"/>
    </source>
</evidence>
<feature type="compositionally biased region" description="Basic and acidic residues" evidence="2">
    <location>
        <begin position="265"/>
        <end position="275"/>
    </location>
</feature>
<dbReference type="KEGG" id="sla:SERLADRAFT_449657"/>
<dbReference type="InterPro" id="IPR001357">
    <property type="entry name" value="BRCT_dom"/>
</dbReference>
<dbReference type="InterPro" id="IPR059215">
    <property type="entry name" value="BRCT2_TopBP1-like"/>
</dbReference>
<feature type="compositionally biased region" description="Polar residues" evidence="2">
    <location>
        <begin position="941"/>
        <end position="950"/>
    </location>
</feature>
<feature type="region of interest" description="Disordered" evidence="2">
    <location>
        <begin position="265"/>
        <end position="333"/>
    </location>
</feature>
<dbReference type="HOGENOM" id="CLU_007843_0_0_1"/>
<dbReference type="GeneID" id="18816574"/>
<organism>
    <name type="scientific">Serpula lacrymans var. lacrymans (strain S7.9)</name>
    <name type="common">Dry rot fungus</name>
    <dbReference type="NCBI Taxonomy" id="578457"/>
    <lineage>
        <taxon>Eukaryota</taxon>
        <taxon>Fungi</taxon>
        <taxon>Dikarya</taxon>
        <taxon>Basidiomycota</taxon>
        <taxon>Agaricomycotina</taxon>
        <taxon>Agaricomycetes</taxon>
        <taxon>Agaricomycetidae</taxon>
        <taxon>Boletales</taxon>
        <taxon>Coniophorineae</taxon>
        <taxon>Serpulaceae</taxon>
        <taxon>Serpula</taxon>
    </lineage>
</organism>
<sequence>MMKGVGVDDGANCCISACGVISEPPKELFSNTNLVGFPVPNVKLRPAQRQSVPQNESWDHGSDTEPAPNASMQDLCPRPFKGFTLCATGIVDKSTLFKQAFELGATSNSDFTDKVTHLIASDHGGAKYMCAIERKIPIMRPEWIHDAYEVWLRGDDVELQDNLEKYRLPVFSGVILSLSGIDDIPRRTQINQLVTQQGGMYLKNLERPVKVTHLLCSGDVETEKMKYAEKFNKRREAKIQLVWEEWFWDSLEFGGRVDERRYQVNRPRPERKSFSFHEGAQLGPLDPTTLSYSAPGSRPETAIPVDPPPAKKPAREVGPSNQDEDEEETGQIKRVPTVTLQLWESLLKPRGFEVTEGKLIRSPSKSQAGQGRSSPQGHPTKPPARAANPAPLAAGSVISSFRRTNSFAPVAKESSARQPFRRTSTLSTVEQVINALTSDEMVPATLDLFSGRKFRLLGEARSASVRSAIEQCGGILVSEEDMGGVDFIIVRLISGSKLYQREADEQERSKYRTECWLEHSVFKEYICPPEENVSFTPLKVATPIPSAELVNLSVSGLDEAQLCWVRRLLRALGIHLMPNFSRRSTHLLCPSGTGAKFDKAKEWSIPVVSLDWLVHMATKGVVPDVGMYMVGSHYLEVEDGLWMEDDVGHVAKQDKGKEKAVDVQMEDSTNNFHAEQALFTKKPNLLEDKHVGRSLSLLDFDPAAEHDMFGKPNGFLGSPPSDVPPSSPPAAPPLSSSPGLEYLDVLNPPPPPPRGHSRHMISQAPTLPSIDIDAEARIPSSKSPSPMKLPPSSDPAANSSFNAGAHAPSPIKFENQVTRALQESITTLLGKRQISEEDMAVPVGRGKRVRPHSRTKPQSRQGTRETIDILRAPDLLHQEPVYDEDAYNEMNILEREGEGVEESLRVTYEDPEQRLVRQRLLSLFGDQAQARGGNNGDKNSHGNININTNKGAEGSKANGMGVTRRSTRVAGF</sequence>
<feature type="domain" description="BRCT" evidence="3">
    <location>
        <begin position="166"/>
        <end position="264"/>
    </location>
</feature>
<feature type="domain" description="BRCT" evidence="3">
    <location>
        <begin position="75"/>
        <end position="149"/>
    </location>
</feature>
<dbReference type="SMART" id="SM00292">
    <property type="entry name" value="BRCT"/>
    <property type="match status" value="3"/>
</dbReference>
<feature type="region of interest" description="Disordered" evidence="2">
    <location>
        <begin position="354"/>
        <end position="390"/>
    </location>
</feature>
<dbReference type="EMBL" id="GL945434">
    <property type="protein sequence ID" value="EGO24927.1"/>
    <property type="molecule type" value="Genomic_DNA"/>
</dbReference>
<feature type="region of interest" description="Disordered" evidence="2">
    <location>
        <begin position="709"/>
        <end position="761"/>
    </location>
</feature>
<dbReference type="Gene3D" id="3.40.50.10190">
    <property type="entry name" value="BRCT domain"/>
    <property type="match status" value="4"/>
</dbReference>
<keyword evidence="1" id="KW-0677">Repeat</keyword>
<feature type="region of interest" description="Disordered" evidence="2">
    <location>
        <begin position="45"/>
        <end position="71"/>
    </location>
</feature>
<dbReference type="PANTHER" id="PTHR13561:SF20">
    <property type="entry name" value="DNA TOPOISOMERASE 2-BINDING PROTEIN 1"/>
    <property type="match status" value="1"/>
</dbReference>
<dbReference type="Proteomes" id="UP000008064">
    <property type="component" value="Unassembled WGS sequence"/>
</dbReference>
<dbReference type="GO" id="GO:0006270">
    <property type="term" value="P:DNA replication initiation"/>
    <property type="evidence" value="ECO:0007669"/>
    <property type="project" value="TreeGrafter"/>
</dbReference>
<accession>F8NVZ3</accession>
<feature type="compositionally biased region" description="Polar residues" evidence="2">
    <location>
        <begin position="363"/>
        <end position="377"/>
    </location>
</feature>
<feature type="compositionally biased region" description="Basic residues" evidence="2">
    <location>
        <begin position="845"/>
        <end position="857"/>
    </location>
</feature>
<feature type="region of interest" description="Disordered" evidence="2">
    <location>
        <begin position="930"/>
        <end position="972"/>
    </location>
</feature>
<evidence type="ECO:0000256" key="1">
    <source>
        <dbReference type="ARBA" id="ARBA00022737"/>
    </source>
</evidence>
<dbReference type="InterPro" id="IPR036420">
    <property type="entry name" value="BRCT_dom_sf"/>
</dbReference>
<dbReference type="RefSeq" id="XP_007318946.1">
    <property type="nucleotide sequence ID" value="XM_007318884.1"/>
</dbReference>
<dbReference type="CDD" id="cd00027">
    <property type="entry name" value="BRCT"/>
    <property type="match status" value="1"/>
</dbReference>
<dbReference type="Pfam" id="PF12738">
    <property type="entry name" value="PTCB-BRCT"/>
    <property type="match status" value="3"/>
</dbReference>
<dbReference type="CDD" id="cd17731">
    <property type="entry name" value="BRCT_TopBP1_rpt2_like"/>
    <property type="match status" value="1"/>
</dbReference>
<gene>
    <name evidence="4" type="ORF">SERLADRAFT_449657</name>
</gene>
<evidence type="ECO:0000313" key="4">
    <source>
        <dbReference type="EMBL" id="EGO24927.1"/>
    </source>
</evidence>
<evidence type="ECO:0000256" key="2">
    <source>
        <dbReference type="SAM" id="MobiDB-lite"/>
    </source>
</evidence>
<dbReference type="SUPFAM" id="SSF52113">
    <property type="entry name" value="BRCT domain"/>
    <property type="match status" value="3"/>
</dbReference>
<dbReference type="GO" id="GO:0033314">
    <property type="term" value="P:mitotic DNA replication checkpoint signaling"/>
    <property type="evidence" value="ECO:0007669"/>
    <property type="project" value="TreeGrafter"/>
</dbReference>
<feature type="region of interest" description="Disordered" evidence="2">
    <location>
        <begin position="777"/>
        <end position="808"/>
    </location>
</feature>